<feature type="transmembrane region" description="Helical" evidence="8">
    <location>
        <begin position="229"/>
        <end position="251"/>
    </location>
</feature>
<evidence type="ECO:0000256" key="2">
    <source>
        <dbReference type="ARBA" id="ARBA00008537"/>
    </source>
</evidence>
<evidence type="ECO:0000256" key="1">
    <source>
        <dbReference type="ARBA" id="ARBA00004651"/>
    </source>
</evidence>
<dbReference type="Gene3D" id="1.20.1720.10">
    <property type="entry name" value="Multidrug resistance protein D"/>
    <property type="match status" value="1"/>
</dbReference>
<comment type="similarity">
    <text evidence="2">Belongs to the major facilitator superfamily. EmrB family.</text>
</comment>
<proteinExistence type="inferred from homology"/>
<feature type="transmembrane region" description="Helical" evidence="8">
    <location>
        <begin position="84"/>
        <end position="103"/>
    </location>
</feature>
<feature type="transmembrane region" description="Helical" evidence="8">
    <location>
        <begin position="368"/>
        <end position="389"/>
    </location>
</feature>
<feature type="transmembrane region" description="Helical" evidence="8">
    <location>
        <begin position="168"/>
        <end position="190"/>
    </location>
</feature>
<dbReference type="Pfam" id="PF07690">
    <property type="entry name" value="MFS_1"/>
    <property type="match status" value="1"/>
</dbReference>
<comment type="subcellular location">
    <subcellularLocation>
        <location evidence="1">Cell membrane</location>
        <topology evidence="1">Multi-pass membrane protein</topology>
    </subcellularLocation>
</comment>
<evidence type="ECO:0000256" key="8">
    <source>
        <dbReference type="SAM" id="Phobius"/>
    </source>
</evidence>
<feature type="transmembrane region" description="Helical" evidence="8">
    <location>
        <begin position="447"/>
        <end position="473"/>
    </location>
</feature>
<dbReference type="InterPro" id="IPR004638">
    <property type="entry name" value="EmrB-like"/>
</dbReference>
<dbReference type="Proteomes" id="UP000509579">
    <property type="component" value="Chromosome"/>
</dbReference>
<evidence type="ECO:0000313" key="10">
    <source>
        <dbReference type="EMBL" id="QKV51968.1"/>
    </source>
</evidence>
<accession>A0A6N1WZ75</accession>
<feature type="transmembrane region" description="Helical" evidence="8">
    <location>
        <begin position="54"/>
        <end position="72"/>
    </location>
</feature>
<dbReference type="GO" id="GO:0005886">
    <property type="term" value="C:plasma membrane"/>
    <property type="evidence" value="ECO:0007669"/>
    <property type="project" value="UniProtKB-SubCell"/>
</dbReference>
<organism evidence="10 11">
    <name type="scientific">Comamonas antarctica</name>
    <dbReference type="NCBI Taxonomy" id="2743470"/>
    <lineage>
        <taxon>Bacteria</taxon>
        <taxon>Pseudomonadati</taxon>
        <taxon>Pseudomonadota</taxon>
        <taxon>Betaproteobacteria</taxon>
        <taxon>Burkholderiales</taxon>
        <taxon>Comamonadaceae</taxon>
        <taxon>Comamonas</taxon>
    </lineage>
</organism>
<feature type="transmembrane region" description="Helical" evidence="8">
    <location>
        <begin position="21"/>
        <end position="42"/>
    </location>
</feature>
<keyword evidence="4" id="KW-1003">Cell membrane</keyword>
<dbReference type="GO" id="GO:0022857">
    <property type="term" value="F:transmembrane transporter activity"/>
    <property type="evidence" value="ECO:0007669"/>
    <property type="project" value="InterPro"/>
</dbReference>
<feature type="transmembrane region" description="Helical" evidence="8">
    <location>
        <begin position="272"/>
        <end position="298"/>
    </location>
</feature>
<dbReference type="InterPro" id="IPR020846">
    <property type="entry name" value="MFS_dom"/>
</dbReference>
<feature type="transmembrane region" description="Helical" evidence="8">
    <location>
        <begin position="304"/>
        <end position="323"/>
    </location>
</feature>
<evidence type="ECO:0000256" key="6">
    <source>
        <dbReference type="ARBA" id="ARBA00022989"/>
    </source>
</evidence>
<feature type="transmembrane region" description="Helical" evidence="8">
    <location>
        <begin position="410"/>
        <end position="427"/>
    </location>
</feature>
<keyword evidence="7 8" id="KW-0472">Membrane</keyword>
<feature type="domain" description="Major facilitator superfamily (MFS) profile" evidence="9">
    <location>
        <begin position="18"/>
        <end position="480"/>
    </location>
</feature>
<protein>
    <submittedName>
        <fullName evidence="10">MFS transporter</fullName>
    </submittedName>
</protein>
<dbReference type="PROSITE" id="PS50850">
    <property type="entry name" value="MFS"/>
    <property type="match status" value="1"/>
</dbReference>
<gene>
    <name evidence="10" type="ORF">HUK68_03105</name>
</gene>
<evidence type="ECO:0000256" key="3">
    <source>
        <dbReference type="ARBA" id="ARBA00022448"/>
    </source>
</evidence>
<feature type="transmembrane region" description="Helical" evidence="8">
    <location>
        <begin position="335"/>
        <end position="356"/>
    </location>
</feature>
<dbReference type="AlphaFoldDB" id="A0A6N1WZ75"/>
<evidence type="ECO:0000256" key="4">
    <source>
        <dbReference type="ARBA" id="ARBA00022475"/>
    </source>
</evidence>
<dbReference type="RefSeq" id="WP_175502871.1">
    <property type="nucleotide sequence ID" value="NZ_CP054840.1"/>
</dbReference>
<keyword evidence="3" id="KW-0813">Transport</keyword>
<dbReference type="InterPro" id="IPR036259">
    <property type="entry name" value="MFS_trans_sf"/>
</dbReference>
<evidence type="ECO:0000259" key="9">
    <source>
        <dbReference type="PROSITE" id="PS50850"/>
    </source>
</evidence>
<keyword evidence="11" id="KW-1185">Reference proteome</keyword>
<dbReference type="SUPFAM" id="SSF103473">
    <property type="entry name" value="MFS general substrate transporter"/>
    <property type="match status" value="1"/>
</dbReference>
<dbReference type="NCBIfam" id="TIGR00711">
    <property type="entry name" value="efflux_EmrB"/>
    <property type="match status" value="1"/>
</dbReference>
<dbReference type="CDD" id="cd17321">
    <property type="entry name" value="MFS_MMR_MDR_like"/>
    <property type="match status" value="1"/>
</dbReference>
<dbReference type="EMBL" id="CP054840">
    <property type="protein sequence ID" value="QKV51968.1"/>
    <property type="molecule type" value="Genomic_DNA"/>
</dbReference>
<dbReference type="InterPro" id="IPR011701">
    <property type="entry name" value="MFS"/>
</dbReference>
<keyword evidence="6 8" id="KW-1133">Transmembrane helix</keyword>
<sequence length="497" mass="51014">MSHDVASDAAQARHGWRVLSVTALGVGLCFINASTLHVALPLLAHDLGAGPEAASWILLSYMLVLTVLILVFGRLADLFGRRRLYLAGLVVLTLASVGCGLAASTPAMLLFRCLQAVGAAAVIANTTALVTDAFPPRLLGLGLGFNSTLSSAAQSLGPIVGGMVVATLGWRSIFLLNLPLGIIAVLWAHRTLRDVVHPSPESFDLLGALLSMLGLGGLVYALSMGGPKGWGSAQVLAGSAACGLGLLGFVWSQTVRRHPLVDLRLFADRERATSYASVFLLCMAQTASVLLMAFFVQAVQGADAFAAGLSVAPVPVGMMLASALSGRFIGRYATLTLPTAGMVLTSAGLVLLASLLRPGISGLELACGLSLIGLGTGLFLTSNNSAIMVSVAPQRRGIANAIRSTMQNTGLVVGTALALSIAFAPLSPAAQRAAYAGQLSGSSPADIAAFVGGCRTALAVLAACSLLGVGLSLRARQLLQAPRPFPDPRSHRKDLAP</sequence>
<name>A0A6N1WZ75_9BURK</name>
<feature type="transmembrane region" description="Helical" evidence="8">
    <location>
        <begin position="202"/>
        <end position="223"/>
    </location>
</feature>
<reference evidence="10 11" key="1">
    <citation type="submission" date="2020-06" db="EMBL/GenBank/DDBJ databases">
        <title>Acidovorax antarctica sp. nov., isolated from Corinth ice sheet soil, Antarctic Fields Peninsula.</title>
        <authorList>
            <person name="Xu Q."/>
            <person name="Peng F."/>
        </authorList>
    </citation>
    <scope>NUCLEOTIDE SEQUENCE [LARGE SCALE GENOMIC DNA]</scope>
    <source>
        <strain evidence="10 11">16-35-5</strain>
    </source>
</reference>
<evidence type="ECO:0000256" key="5">
    <source>
        <dbReference type="ARBA" id="ARBA00022692"/>
    </source>
</evidence>
<evidence type="ECO:0000256" key="7">
    <source>
        <dbReference type="ARBA" id="ARBA00023136"/>
    </source>
</evidence>
<dbReference type="PANTHER" id="PTHR42718">
    <property type="entry name" value="MAJOR FACILITATOR SUPERFAMILY MULTIDRUG TRANSPORTER MFSC"/>
    <property type="match status" value="1"/>
</dbReference>
<dbReference type="Gene3D" id="1.20.1250.20">
    <property type="entry name" value="MFS general substrate transporter like domains"/>
    <property type="match status" value="1"/>
</dbReference>
<dbReference type="PANTHER" id="PTHR42718:SF9">
    <property type="entry name" value="MAJOR FACILITATOR SUPERFAMILY MULTIDRUG TRANSPORTER MFSC"/>
    <property type="match status" value="1"/>
</dbReference>
<keyword evidence="5 8" id="KW-0812">Transmembrane</keyword>
<evidence type="ECO:0000313" key="11">
    <source>
        <dbReference type="Proteomes" id="UP000509579"/>
    </source>
</evidence>
<dbReference type="KEGG" id="aant:HUK68_03105"/>